<keyword evidence="5" id="KW-0131">Cell cycle</keyword>
<protein>
    <recommendedName>
        <fullName evidence="1">Anaphase-promoting complex subunit 4</fullName>
    </recommendedName>
</protein>
<dbReference type="PANTHER" id="PTHR13260">
    <property type="entry name" value="ANAPHASE PROMOTING COMPLEX SUBUNIT 4 APC4"/>
    <property type="match status" value="1"/>
</dbReference>
<dbReference type="GO" id="GO:0034399">
    <property type="term" value="C:nuclear periphery"/>
    <property type="evidence" value="ECO:0007669"/>
    <property type="project" value="TreeGrafter"/>
</dbReference>
<dbReference type="InterPro" id="IPR024790">
    <property type="entry name" value="APC4_long_dom"/>
</dbReference>
<keyword evidence="2" id="KW-0132">Cell division</keyword>
<dbReference type="GO" id="GO:0051301">
    <property type="term" value="P:cell division"/>
    <property type="evidence" value="ECO:0007669"/>
    <property type="project" value="UniProtKB-KW"/>
</dbReference>
<keyword evidence="4" id="KW-0833">Ubl conjugation pathway</keyword>
<dbReference type="SUPFAM" id="SSF69322">
    <property type="entry name" value="Tricorn protease domain 2"/>
    <property type="match status" value="1"/>
</dbReference>
<dbReference type="Proteomes" id="UP000009328">
    <property type="component" value="Unassembled WGS sequence"/>
</dbReference>
<dbReference type="GO" id="GO:0005680">
    <property type="term" value="C:anaphase-promoting complex"/>
    <property type="evidence" value="ECO:0007669"/>
    <property type="project" value="InterPro"/>
</dbReference>
<comment type="caution">
    <text evidence="9">The sequence shown here is derived from an EMBL/GenBank/DDBJ whole genome shotgun (WGS) entry which is preliminary data.</text>
</comment>
<dbReference type="Pfam" id="PF12896">
    <property type="entry name" value="ANAPC4"/>
    <property type="match status" value="1"/>
</dbReference>
<accession>K0KTJ1</accession>
<feature type="domain" description="Anaphase-promoting complex subunit 4 long" evidence="8">
    <location>
        <begin position="232"/>
        <end position="427"/>
    </location>
</feature>
<sequence>MVFDVIEGNPPDGFVCSAKIDGLAYSWCPTMDLVAFTANNGKLVVVYRKNGSKVWELTIQDGLAKGLVWRPDGKQFAVITTKNKCLVYESNTARLLTEDQIRDDITFGEWVLSTDNSQRHKFSELVDLGLWKSLPKLPPLPNSSKSNTFTTKVAIDGLIQQNDQSKEMNLLMLFSESKLQMTFNALFSVESIDLIGPANDEDEEIVAHISQNLEDHYIITSSFTTMKLQLRHFKISMNKDYRLVHDLTSLSSKIIALSGYINEILIFLAQDIRTLLEFSNRFVGILKDELQGINDNVGDQLYDLLLTGMMSLELKDWLENTLGERGITRWSKTGEAVFENTRRTIFYHLIPSCERLITLLSHIKGTSKASISQEKNFNFDIIDECTKSAQNFMKLSFQFIINVKKEQELFGSFVNWIHAVLRELQDEEPRTVYKTSDVSEFINSHLERSSLMMLTPQFRRHFNEIKINTNDLFTSIKSLIKDFVSYDSQKYELGVVTEKQKLKFQNENLYIYSHGNAIISIYKFDTNSQKLESIDIETGSEVYDIQISKEKDEIFIIINDELICFQNEDLFNQHKSHFKFDDLIITKRKKFPNFHPKYLTLNTLNNIGSLVSQDLQKFIIFNLDEETNLQERPKSSSPSQPELDSSGDLIL</sequence>
<evidence type="ECO:0000256" key="5">
    <source>
        <dbReference type="ARBA" id="ARBA00023306"/>
    </source>
</evidence>
<evidence type="ECO:0000256" key="2">
    <source>
        <dbReference type="ARBA" id="ARBA00022618"/>
    </source>
</evidence>
<dbReference type="GO" id="GO:0070979">
    <property type="term" value="P:protein K11-linked ubiquitination"/>
    <property type="evidence" value="ECO:0007669"/>
    <property type="project" value="TreeGrafter"/>
</dbReference>
<feature type="domain" description="Anaphase-promoting complex subunit 4-like WD40" evidence="7">
    <location>
        <begin position="26"/>
        <end position="110"/>
    </location>
</feature>
<evidence type="ECO:0000313" key="10">
    <source>
        <dbReference type="Proteomes" id="UP000009328"/>
    </source>
</evidence>
<reference evidence="9 10" key="1">
    <citation type="journal article" date="2012" name="Eukaryot. Cell">
        <title>Draft genome sequence of Wickerhamomyces ciferrii NRRL Y-1031 F-60-10.</title>
        <authorList>
            <person name="Schneider J."/>
            <person name="Andrea H."/>
            <person name="Blom J."/>
            <person name="Jaenicke S."/>
            <person name="Ruckert C."/>
            <person name="Schorsch C."/>
            <person name="Szczepanowski R."/>
            <person name="Farwick M."/>
            <person name="Goesmann A."/>
            <person name="Puhler A."/>
            <person name="Schaffer S."/>
            <person name="Tauch A."/>
            <person name="Kohler T."/>
            <person name="Brinkrolf K."/>
        </authorList>
    </citation>
    <scope>NUCLEOTIDE SEQUENCE [LARGE SCALE GENOMIC DNA]</scope>
    <source>
        <strain evidence="10">ATCC 14091 / BCRC 22168 / CBS 111 / JCM 3599 / NBRC 0793 / NRRL Y-1031 F-60-10</strain>
    </source>
</reference>
<dbReference type="InterPro" id="IPR024789">
    <property type="entry name" value="APC4"/>
</dbReference>
<evidence type="ECO:0000259" key="7">
    <source>
        <dbReference type="Pfam" id="PF12894"/>
    </source>
</evidence>
<dbReference type="FunCoup" id="K0KTJ1">
    <property type="interactions" value="198"/>
</dbReference>
<evidence type="ECO:0000256" key="1">
    <source>
        <dbReference type="ARBA" id="ARBA00016067"/>
    </source>
</evidence>
<dbReference type="STRING" id="1206466.K0KTJ1"/>
<evidence type="ECO:0000256" key="6">
    <source>
        <dbReference type="SAM" id="MobiDB-lite"/>
    </source>
</evidence>
<feature type="compositionally biased region" description="Low complexity" evidence="6">
    <location>
        <begin position="635"/>
        <end position="651"/>
    </location>
</feature>
<evidence type="ECO:0000256" key="3">
    <source>
        <dbReference type="ARBA" id="ARBA00022776"/>
    </source>
</evidence>
<keyword evidence="3" id="KW-0498">Mitosis</keyword>
<gene>
    <name evidence="9" type="ORF">BN7_6079</name>
</gene>
<proteinExistence type="predicted"/>
<dbReference type="GO" id="GO:0031145">
    <property type="term" value="P:anaphase-promoting complex-dependent catabolic process"/>
    <property type="evidence" value="ECO:0007669"/>
    <property type="project" value="InterPro"/>
</dbReference>
<evidence type="ECO:0000256" key="4">
    <source>
        <dbReference type="ARBA" id="ARBA00022786"/>
    </source>
</evidence>
<feature type="region of interest" description="Disordered" evidence="6">
    <location>
        <begin position="629"/>
        <end position="651"/>
    </location>
</feature>
<dbReference type="eggNOG" id="KOG4640">
    <property type="taxonomic scope" value="Eukaryota"/>
</dbReference>
<dbReference type="AlphaFoldDB" id="K0KTJ1"/>
<keyword evidence="10" id="KW-1185">Reference proteome</keyword>
<dbReference type="EMBL" id="CAIF01000250">
    <property type="protein sequence ID" value="CCH46486.1"/>
    <property type="molecule type" value="Genomic_DNA"/>
</dbReference>
<evidence type="ECO:0000313" key="9">
    <source>
        <dbReference type="EMBL" id="CCH46486.1"/>
    </source>
</evidence>
<dbReference type="HOGENOM" id="CLU_421554_0_0_1"/>
<dbReference type="InterPro" id="IPR024977">
    <property type="entry name" value="Apc4-like_WD40_dom"/>
</dbReference>
<name>K0KTJ1_WICCF</name>
<dbReference type="InParanoid" id="K0KTJ1"/>
<evidence type="ECO:0000259" key="8">
    <source>
        <dbReference type="Pfam" id="PF12896"/>
    </source>
</evidence>
<organism evidence="9 10">
    <name type="scientific">Wickerhamomyces ciferrii (strain ATCC 14091 / BCRC 22168 / CBS 111 / JCM 3599 / NBRC 0793 / NRRL Y-1031 F-60-10)</name>
    <name type="common">Yeast</name>
    <name type="synonym">Pichia ciferrii</name>
    <dbReference type="NCBI Taxonomy" id="1206466"/>
    <lineage>
        <taxon>Eukaryota</taxon>
        <taxon>Fungi</taxon>
        <taxon>Dikarya</taxon>
        <taxon>Ascomycota</taxon>
        <taxon>Saccharomycotina</taxon>
        <taxon>Saccharomycetes</taxon>
        <taxon>Phaffomycetales</taxon>
        <taxon>Wickerhamomycetaceae</taxon>
        <taxon>Wickerhamomyces</taxon>
    </lineage>
</organism>
<dbReference type="PANTHER" id="PTHR13260:SF0">
    <property type="entry name" value="ANAPHASE-PROMOTING COMPLEX SUBUNIT 4"/>
    <property type="match status" value="1"/>
</dbReference>
<dbReference type="Pfam" id="PF12894">
    <property type="entry name" value="ANAPC4_WD40"/>
    <property type="match status" value="1"/>
</dbReference>